<dbReference type="InterPro" id="IPR025058">
    <property type="entry name" value="DUF3995"/>
</dbReference>
<dbReference type="Pfam" id="PF13160">
    <property type="entry name" value="DUF3995"/>
    <property type="match status" value="1"/>
</dbReference>
<dbReference type="EMBL" id="BNJK01000001">
    <property type="protein sequence ID" value="GHO93321.1"/>
    <property type="molecule type" value="Genomic_DNA"/>
</dbReference>
<protein>
    <recommendedName>
        <fullName evidence="4">DUF3995 domain-containing protein</fullName>
    </recommendedName>
</protein>
<organism evidence="2 3">
    <name type="scientific">Reticulibacter mediterranei</name>
    <dbReference type="NCBI Taxonomy" id="2778369"/>
    <lineage>
        <taxon>Bacteria</taxon>
        <taxon>Bacillati</taxon>
        <taxon>Chloroflexota</taxon>
        <taxon>Ktedonobacteria</taxon>
        <taxon>Ktedonobacterales</taxon>
        <taxon>Reticulibacteraceae</taxon>
        <taxon>Reticulibacter</taxon>
    </lineage>
</organism>
<evidence type="ECO:0000313" key="2">
    <source>
        <dbReference type="EMBL" id="GHO93321.1"/>
    </source>
</evidence>
<keyword evidence="3" id="KW-1185">Reference proteome</keyword>
<gene>
    <name evidence="2" type="ORF">KSF_033690</name>
</gene>
<reference evidence="2" key="1">
    <citation type="submission" date="2020-10" db="EMBL/GenBank/DDBJ databases">
        <title>Taxonomic study of unclassified bacteria belonging to the class Ktedonobacteria.</title>
        <authorList>
            <person name="Yabe S."/>
            <person name="Wang C.M."/>
            <person name="Zheng Y."/>
            <person name="Sakai Y."/>
            <person name="Cavaletti L."/>
            <person name="Monciardini P."/>
            <person name="Donadio S."/>
        </authorList>
    </citation>
    <scope>NUCLEOTIDE SEQUENCE</scope>
    <source>
        <strain evidence="2">ID150040</strain>
    </source>
</reference>
<comment type="caution">
    <text evidence="2">The sequence shown here is derived from an EMBL/GenBank/DDBJ whole genome shotgun (WGS) entry which is preliminary data.</text>
</comment>
<sequence length="150" mass="16224">MSQYVKEIAGILVAAVLIADGLLHAYWATGRLWPAQDKLSLAQAVLNINKTRSFRPAFLVPLACLLFCGALIVLVQIHALGMPERLIPGSLLQLGIVAIAIGLLLRGLAGIVWVLRLAASRSELFYKLNLIVYTPLCLLLFAATVAVAFF</sequence>
<dbReference type="AlphaFoldDB" id="A0A8J3IQ10"/>
<keyword evidence="1" id="KW-0812">Transmembrane</keyword>
<keyword evidence="1" id="KW-0472">Membrane</keyword>
<name>A0A8J3IQ10_9CHLR</name>
<evidence type="ECO:0000313" key="3">
    <source>
        <dbReference type="Proteomes" id="UP000597444"/>
    </source>
</evidence>
<feature type="transmembrane region" description="Helical" evidence="1">
    <location>
        <begin position="58"/>
        <end position="79"/>
    </location>
</feature>
<accession>A0A8J3IQ10</accession>
<dbReference type="Proteomes" id="UP000597444">
    <property type="component" value="Unassembled WGS sequence"/>
</dbReference>
<dbReference type="RefSeq" id="WP_220204110.1">
    <property type="nucleotide sequence ID" value="NZ_BNJK01000001.1"/>
</dbReference>
<feature type="transmembrane region" description="Helical" evidence="1">
    <location>
        <begin position="130"/>
        <end position="149"/>
    </location>
</feature>
<evidence type="ECO:0008006" key="4">
    <source>
        <dbReference type="Google" id="ProtNLM"/>
    </source>
</evidence>
<proteinExistence type="predicted"/>
<feature type="transmembrane region" description="Helical" evidence="1">
    <location>
        <begin position="91"/>
        <end position="115"/>
    </location>
</feature>
<keyword evidence="1" id="KW-1133">Transmembrane helix</keyword>
<evidence type="ECO:0000256" key="1">
    <source>
        <dbReference type="SAM" id="Phobius"/>
    </source>
</evidence>